<dbReference type="GeneID" id="114443717"/>
<reference evidence="5 6" key="1">
    <citation type="submission" date="2025-04" db="UniProtKB">
        <authorList>
            <consortium name="RefSeq"/>
        </authorList>
    </citation>
    <scope>IDENTIFICATION</scope>
</reference>
<dbReference type="GO" id="GO:0006869">
    <property type="term" value="P:lipid transport"/>
    <property type="evidence" value="ECO:0007669"/>
    <property type="project" value="InterPro"/>
</dbReference>
<evidence type="ECO:0000313" key="4">
    <source>
        <dbReference type="Proteomes" id="UP000515145"/>
    </source>
</evidence>
<dbReference type="RefSeq" id="XP_028273804.1">
    <property type="nucleotide sequence ID" value="XM_028418003.1"/>
</dbReference>
<gene>
    <name evidence="5 6 7" type="primary">LOC114443717</name>
</gene>
<name>A0A6P7JAX4_9TELE</name>
<dbReference type="GO" id="GO:0005576">
    <property type="term" value="C:extracellular region"/>
    <property type="evidence" value="ECO:0007669"/>
    <property type="project" value="InterPro"/>
</dbReference>
<dbReference type="Gene3D" id="1.20.1170.10">
    <property type="match status" value="1"/>
</dbReference>
<dbReference type="GO" id="GO:0016020">
    <property type="term" value="C:membrane"/>
    <property type="evidence" value="ECO:0007669"/>
    <property type="project" value="TreeGrafter"/>
</dbReference>
<keyword evidence="3" id="KW-0472">Membrane</keyword>
<comment type="similarity">
    <text evidence="1">Belongs to the apolipoprotein L family.</text>
</comment>
<dbReference type="PANTHER" id="PTHR14096">
    <property type="entry name" value="APOLIPOPROTEIN L"/>
    <property type="match status" value="1"/>
</dbReference>
<dbReference type="AlphaFoldDB" id="A0A6P7JAX4"/>
<feature type="coiled-coil region" evidence="2">
    <location>
        <begin position="234"/>
        <end position="261"/>
    </location>
</feature>
<keyword evidence="2" id="KW-0175">Coiled coil</keyword>
<feature type="coiled-coil region" evidence="2">
    <location>
        <begin position="143"/>
        <end position="170"/>
    </location>
</feature>
<proteinExistence type="inferred from homology"/>
<dbReference type="GO" id="GO:0008289">
    <property type="term" value="F:lipid binding"/>
    <property type="evidence" value="ECO:0007669"/>
    <property type="project" value="InterPro"/>
</dbReference>
<keyword evidence="4" id="KW-1185">Reference proteome</keyword>
<evidence type="ECO:0000313" key="6">
    <source>
        <dbReference type="RefSeq" id="XP_028273804.1"/>
    </source>
</evidence>
<dbReference type="InterPro" id="IPR008405">
    <property type="entry name" value="ApoL"/>
</dbReference>
<evidence type="ECO:0000313" key="7">
    <source>
        <dbReference type="RefSeq" id="XP_028273805.1"/>
    </source>
</evidence>
<accession>A0A6P7JAX4</accession>
<evidence type="ECO:0000256" key="3">
    <source>
        <dbReference type="SAM" id="Phobius"/>
    </source>
</evidence>
<evidence type="ECO:0000256" key="2">
    <source>
        <dbReference type="SAM" id="Coils"/>
    </source>
</evidence>
<sequence length="261" mass="28933">MDPGTGRRKGSKLLPPDLSELMNKLIEYGASFIKEFDTNEAEMRRIVDELKKIIEELKVEQERKNRQRKIGAAVTGVGGLAAAAVFAAPFTGGLSLAVAGAVAGAAAAGGGGTVVHANVTKLRLEAESANKVEKLGKEFQLIVEPLKKILEEIQTTCERLEQKSTELQAKHTLRDMEEFKEILRRVSALKKRSEGAVETAVILIQEIANLLVFIVNVFRIFPTPEADEKLRESIRESADQCQRLIDEFDQMKKELRSFETK</sequence>
<feature type="transmembrane region" description="Helical" evidence="3">
    <location>
        <begin position="70"/>
        <end position="90"/>
    </location>
</feature>
<protein>
    <submittedName>
        <fullName evidence="5 6">Apolipoprotein L4-like</fullName>
    </submittedName>
</protein>
<dbReference type="GO" id="GO:0042157">
    <property type="term" value="P:lipoprotein metabolic process"/>
    <property type="evidence" value="ECO:0007669"/>
    <property type="project" value="InterPro"/>
</dbReference>
<evidence type="ECO:0000256" key="1">
    <source>
        <dbReference type="ARBA" id="ARBA00010090"/>
    </source>
</evidence>
<organism evidence="4 7">
    <name type="scientific">Parambassis ranga</name>
    <name type="common">Indian glassy fish</name>
    <dbReference type="NCBI Taxonomy" id="210632"/>
    <lineage>
        <taxon>Eukaryota</taxon>
        <taxon>Metazoa</taxon>
        <taxon>Chordata</taxon>
        <taxon>Craniata</taxon>
        <taxon>Vertebrata</taxon>
        <taxon>Euteleostomi</taxon>
        <taxon>Actinopterygii</taxon>
        <taxon>Neopterygii</taxon>
        <taxon>Teleostei</taxon>
        <taxon>Neoteleostei</taxon>
        <taxon>Acanthomorphata</taxon>
        <taxon>Ovalentaria</taxon>
        <taxon>Ambassidae</taxon>
        <taxon>Parambassis</taxon>
    </lineage>
</organism>
<keyword evidence="3" id="KW-1133">Transmembrane helix</keyword>
<feature type="coiled-coil region" evidence="2">
    <location>
        <begin position="40"/>
        <end position="67"/>
    </location>
</feature>
<dbReference type="Proteomes" id="UP000515145">
    <property type="component" value="Chromosome 12"/>
</dbReference>
<dbReference type="PANTHER" id="PTHR14096:SF28">
    <property type="entry name" value="APOLIPOPROTEIN L, 1-RELATED"/>
    <property type="match status" value="1"/>
</dbReference>
<dbReference type="OrthoDB" id="8949209at2759"/>
<keyword evidence="3" id="KW-0812">Transmembrane</keyword>
<dbReference type="RefSeq" id="XP_028273805.1">
    <property type="nucleotide sequence ID" value="XM_028418004.1"/>
</dbReference>
<evidence type="ECO:0000313" key="5">
    <source>
        <dbReference type="RefSeq" id="XP_028273803.1"/>
    </source>
</evidence>
<dbReference type="RefSeq" id="XP_028273803.1">
    <property type="nucleotide sequence ID" value="XM_028418002.1"/>
</dbReference>
<feature type="transmembrane region" description="Helical" evidence="3">
    <location>
        <begin position="96"/>
        <end position="115"/>
    </location>
</feature>